<dbReference type="Proteomes" id="UP000026962">
    <property type="component" value="Chromosome 6"/>
</dbReference>
<dbReference type="Gramene" id="OPUNC06G19670.1">
    <property type="protein sequence ID" value="OPUNC06G19670.1"/>
    <property type="gene ID" value="OPUNC06G19670"/>
</dbReference>
<dbReference type="AlphaFoldDB" id="A0A0E0LDQ3"/>
<accession>A0A0E0LDQ3</accession>
<evidence type="ECO:0000313" key="2">
    <source>
        <dbReference type="EnsemblPlants" id="OPUNC06G19670.1"/>
    </source>
</evidence>
<reference evidence="2" key="2">
    <citation type="submission" date="2018-05" db="EMBL/GenBank/DDBJ databases">
        <title>OpunRS2 (Oryza punctata Reference Sequence Version 2).</title>
        <authorList>
            <person name="Zhang J."/>
            <person name="Kudrna D."/>
            <person name="Lee S."/>
            <person name="Talag J."/>
            <person name="Welchert J."/>
            <person name="Wing R.A."/>
        </authorList>
    </citation>
    <scope>NUCLEOTIDE SEQUENCE [LARGE SCALE GENOMIC DNA]</scope>
</reference>
<evidence type="ECO:0000256" key="1">
    <source>
        <dbReference type="SAM" id="MobiDB-lite"/>
    </source>
</evidence>
<organism evidence="2">
    <name type="scientific">Oryza punctata</name>
    <name type="common">Red rice</name>
    <dbReference type="NCBI Taxonomy" id="4537"/>
    <lineage>
        <taxon>Eukaryota</taxon>
        <taxon>Viridiplantae</taxon>
        <taxon>Streptophyta</taxon>
        <taxon>Embryophyta</taxon>
        <taxon>Tracheophyta</taxon>
        <taxon>Spermatophyta</taxon>
        <taxon>Magnoliopsida</taxon>
        <taxon>Liliopsida</taxon>
        <taxon>Poales</taxon>
        <taxon>Poaceae</taxon>
        <taxon>BOP clade</taxon>
        <taxon>Oryzoideae</taxon>
        <taxon>Oryzeae</taxon>
        <taxon>Oryzinae</taxon>
        <taxon>Oryza</taxon>
    </lineage>
</organism>
<reference evidence="2" key="1">
    <citation type="submission" date="2015-04" db="UniProtKB">
        <authorList>
            <consortium name="EnsemblPlants"/>
        </authorList>
    </citation>
    <scope>IDENTIFICATION</scope>
</reference>
<feature type="compositionally biased region" description="Basic residues" evidence="1">
    <location>
        <begin position="85"/>
        <end position="96"/>
    </location>
</feature>
<feature type="compositionally biased region" description="Low complexity" evidence="1">
    <location>
        <begin position="51"/>
        <end position="60"/>
    </location>
</feature>
<sequence>MEGRSASCGRRRGGGVVVGGVIGGGWAPGDVEDADAVPVPGVRGDDGAHRGGAARAGLHAPQEPRRRGGGGVGQGDGAARQGAQGRRHHGRRHRAVLPRQRQAARPLPSAATTGRRRAVGETSRAANCAGRDQFCS</sequence>
<proteinExistence type="predicted"/>
<dbReference type="HOGENOM" id="CLU_1878798_0_0_1"/>
<dbReference type="EnsemblPlants" id="OPUNC06G19670.1">
    <property type="protein sequence ID" value="OPUNC06G19670.1"/>
    <property type="gene ID" value="OPUNC06G19670"/>
</dbReference>
<name>A0A0E0LDQ3_ORYPU</name>
<keyword evidence="3" id="KW-1185">Reference proteome</keyword>
<evidence type="ECO:0000313" key="3">
    <source>
        <dbReference type="Proteomes" id="UP000026962"/>
    </source>
</evidence>
<protein>
    <submittedName>
        <fullName evidence="2">Uncharacterized protein</fullName>
    </submittedName>
</protein>
<feature type="region of interest" description="Disordered" evidence="1">
    <location>
        <begin position="24"/>
        <end position="136"/>
    </location>
</feature>